<evidence type="ECO:0000256" key="2">
    <source>
        <dbReference type="ARBA" id="ARBA00022723"/>
    </source>
</evidence>
<gene>
    <name evidence="4" type="ORF">BWQ96_08721</name>
</gene>
<dbReference type="CDD" id="cd00302">
    <property type="entry name" value="cytochrome_P450"/>
    <property type="match status" value="1"/>
</dbReference>
<dbReference type="PRINTS" id="PR00359">
    <property type="entry name" value="BP450"/>
</dbReference>
<proteinExistence type="inferred from homology"/>
<dbReference type="GO" id="GO:0004497">
    <property type="term" value="F:monooxygenase activity"/>
    <property type="evidence" value="ECO:0007669"/>
    <property type="project" value="InterPro"/>
</dbReference>
<dbReference type="InterPro" id="IPR002397">
    <property type="entry name" value="Cyt_P450_B"/>
</dbReference>
<reference evidence="4 5" key="1">
    <citation type="journal article" date="2018" name="Mol. Biol. Evol.">
        <title>Analysis of the draft genome of the red seaweed Gracilariopsis chorda provides insights into genome size evolution in Rhodophyta.</title>
        <authorList>
            <person name="Lee J."/>
            <person name="Yang E.C."/>
            <person name="Graf L."/>
            <person name="Yang J.H."/>
            <person name="Qiu H."/>
            <person name="Zel Zion U."/>
            <person name="Chan C.X."/>
            <person name="Stephens T.G."/>
            <person name="Weber A.P.M."/>
            <person name="Boo G.H."/>
            <person name="Boo S.M."/>
            <person name="Kim K.M."/>
            <person name="Shin Y."/>
            <person name="Jung M."/>
            <person name="Lee S.J."/>
            <person name="Yim H.S."/>
            <person name="Lee J.H."/>
            <person name="Bhattacharya D."/>
            <person name="Yoon H.S."/>
        </authorList>
    </citation>
    <scope>NUCLEOTIDE SEQUENCE [LARGE SCALE GENOMIC DNA]</scope>
    <source>
        <strain evidence="4 5">SKKU-2015</strain>
        <tissue evidence="4">Whole body</tissue>
    </source>
</reference>
<dbReference type="GO" id="GO:0020037">
    <property type="term" value="F:heme binding"/>
    <property type="evidence" value="ECO:0007669"/>
    <property type="project" value="InterPro"/>
</dbReference>
<protein>
    <submittedName>
        <fullName evidence="4">Cytochrome P450 90A1</fullName>
    </submittedName>
</protein>
<dbReference type="SUPFAM" id="SSF48264">
    <property type="entry name" value="Cytochrome P450"/>
    <property type="match status" value="1"/>
</dbReference>
<keyword evidence="5" id="KW-1185">Reference proteome</keyword>
<dbReference type="InterPro" id="IPR036396">
    <property type="entry name" value="Cyt_P450_sf"/>
</dbReference>
<dbReference type="PANTHER" id="PTHR24286:SF252">
    <property type="entry name" value="CYTOCHROME P450 26B1"/>
    <property type="match status" value="1"/>
</dbReference>
<evidence type="ECO:0000313" key="5">
    <source>
        <dbReference type="Proteomes" id="UP000247409"/>
    </source>
</evidence>
<evidence type="ECO:0000256" key="1">
    <source>
        <dbReference type="ARBA" id="ARBA00010617"/>
    </source>
</evidence>
<dbReference type="Gene3D" id="1.10.630.10">
    <property type="entry name" value="Cytochrome P450"/>
    <property type="match status" value="1"/>
</dbReference>
<dbReference type="Pfam" id="PF00067">
    <property type="entry name" value="p450"/>
    <property type="match status" value="1"/>
</dbReference>
<sequence length="441" mass="47598">MAREVPGRIGLPLLGETIPFLKDIIGFIETRMKRHGAMFQTYLFGSRTVVACSYDSATAVLTHGDASHSGGSLEAGEAFGQFLKELYPRPNLLLCPDDAATRSTQLLMVQCCLQNVEHFSDRAGTHTAAVVRRVVERAQRSNNGWAEMRLYECFKGVVERAVTGALLGELPEHEYALVRRLCSEHFNGVAAVPVAVSALGARSARAAAKDAYVQLTDVLLRLVDASLRRTDSGGDSAVAALADMVREGTGSREDAVQVLLTLLSTAVAKAVASAATTATATLAEQRHSALQEAVVEELRGGESDTLQGVILEALRLYPPLAGTLRSARADTTVSELRVRGGSSVWLSLLHANRDEGTFKGACIFDARRWRRDKLPMPLSFGAGKRLCKGRDVAYKMLNAMLGAVLTAIQVQGPPLESVTLRYLPVLRPAHDRPVLARPRST</sequence>
<dbReference type="InterPro" id="IPR001128">
    <property type="entry name" value="Cyt_P450"/>
</dbReference>
<evidence type="ECO:0000313" key="4">
    <source>
        <dbReference type="EMBL" id="PXF41576.1"/>
    </source>
</evidence>
<dbReference type="EMBL" id="NBIV01000209">
    <property type="protein sequence ID" value="PXF41576.1"/>
    <property type="molecule type" value="Genomic_DNA"/>
</dbReference>
<evidence type="ECO:0000256" key="3">
    <source>
        <dbReference type="ARBA" id="ARBA00023004"/>
    </source>
</evidence>
<dbReference type="GO" id="GO:0005506">
    <property type="term" value="F:iron ion binding"/>
    <property type="evidence" value="ECO:0007669"/>
    <property type="project" value="InterPro"/>
</dbReference>
<comment type="similarity">
    <text evidence="1">Belongs to the cytochrome P450 family.</text>
</comment>
<dbReference type="Proteomes" id="UP000247409">
    <property type="component" value="Unassembled WGS sequence"/>
</dbReference>
<dbReference type="STRING" id="448386.A0A2V3IHK9"/>
<name>A0A2V3IHK9_9FLOR</name>
<dbReference type="GO" id="GO:0016705">
    <property type="term" value="F:oxidoreductase activity, acting on paired donors, with incorporation or reduction of molecular oxygen"/>
    <property type="evidence" value="ECO:0007669"/>
    <property type="project" value="InterPro"/>
</dbReference>
<dbReference type="OrthoDB" id="3945418at2759"/>
<dbReference type="AlphaFoldDB" id="A0A2V3IHK9"/>
<keyword evidence="2" id="KW-0479">Metal-binding</keyword>
<accession>A0A2V3IHK9</accession>
<comment type="caution">
    <text evidence="4">The sequence shown here is derived from an EMBL/GenBank/DDBJ whole genome shotgun (WGS) entry which is preliminary data.</text>
</comment>
<dbReference type="GO" id="GO:0016125">
    <property type="term" value="P:sterol metabolic process"/>
    <property type="evidence" value="ECO:0007669"/>
    <property type="project" value="TreeGrafter"/>
</dbReference>
<organism evidence="4 5">
    <name type="scientific">Gracilariopsis chorda</name>
    <dbReference type="NCBI Taxonomy" id="448386"/>
    <lineage>
        <taxon>Eukaryota</taxon>
        <taxon>Rhodophyta</taxon>
        <taxon>Florideophyceae</taxon>
        <taxon>Rhodymeniophycidae</taxon>
        <taxon>Gracilariales</taxon>
        <taxon>Gracilariaceae</taxon>
        <taxon>Gracilariopsis</taxon>
    </lineage>
</organism>
<keyword evidence="3" id="KW-0408">Iron</keyword>
<dbReference type="PANTHER" id="PTHR24286">
    <property type="entry name" value="CYTOCHROME P450 26"/>
    <property type="match status" value="1"/>
</dbReference>